<proteinExistence type="predicted"/>
<dbReference type="AlphaFoldDB" id="A0A8I0JMN8"/>
<reference evidence="1" key="1">
    <citation type="submission" date="2019-07" db="EMBL/GenBank/DDBJ databases">
        <title>KPC-2 carbapenem resistent Enterobacterales isolates from Germany.</title>
        <authorList>
            <person name="Yao Y."/>
            <person name="Falgenhauer L."/>
            <person name="Imirzalioglu C."/>
            <person name="Chakraborty T."/>
        </authorList>
    </citation>
    <scope>NUCLEOTIDE SEQUENCE</scope>
    <source>
        <strain evidence="1">CA13304</strain>
    </source>
</reference>
<sequence>MNKPKLTKLQKYHLDHVSKNEVSKVIAVTPAAMEIEKRAIAREKNGHFRVAARLWLLCMDAAKGEVERHKIAVRREQCITKSNGLRCGDYSGILSRGVIYD</sequence>
<evidence type="ECO:0000313" key="2">
    <source>
        <dbReference type="Proteomes" id="UP000656723"/>
    </source>
</evidence>
<dbReference type="Proteomes" id="UP000656723">
    <property type="component" value="Unassembled WGS sequence"/>
</dbReference>
<dbReference type="RefSeq" id="WP_192477587.1">
    <property type="nucleotide sequence ID" value="NZ_VKME01000006.1"/>
</dbReference>
<dbReference type="EMBL" id="VKME01000006">
    <property type="protein sequence ID" value="MBE0126745.1"/>
    <property type="molecule type" value="Genomic_DNA"/>
</dbReference>
<dbReference type="InterPro" id="IPR024684">
    <property type="entry name" value="Tscrpt_act_PerC/SfV_Orf40"/>
</dbReference>
<dbReference type="Pfam" id="PF06069">
    <property type="entry name" value="PerC"/>
    <property type="match status" value="1"/>
</dbReference>
<protein>
    <submittedName>
        <fullName evidence="1">PerC family transcriptional regulator</fullName>
    </submittedName>
</protein>
<name>A0A8I0JMN8_CITAM</name>
<comment type="caution">
    <text evidence="1">The sequence shown here is derived from an EMBL/GenBank/DDBJ whole genome shotgun (WGS) entry which is preliminary data.</text>
</comment>
<evidence type="ECO:0000313" key="1">
    <source>
        <dbReference type="EMBL" id="MBE0126745.1"/>
    </source>
</evidence>
<gene>
    <name evidence="1" type="ORF">FOT72_01600</name>
</gene>
<accession>A0A8I0JMN8</accession>
<organism evidence="1 2">
    <name type="scientific">Citrobacter amalonaticus</name>
    <dbReference type="NCBI Taxonomy" id="35703"/>
    <lineage>
        <taxon>Bacteria</taxon>
        <taxon>Pseudomonadati</taxon>
        <taxon>Pseudomonadota</taxon>
        <taxon>Gammaproteobacteria</taxon>
        <taxon>Enterobacterales</taxon>
        <taxon>Enterobacteriaceae</taxon>
        <taxon>Citrobacter</taxon>
    </lineage>
</organism>